<dbReference type="PANTHER" id="PTHR43016:SF13">
    <property type="entry name" value="PRESEQUENCE PROTEASE, MITOCHONDRIAL"/>
    <property type="match status" value="1"/>
</dbReference>
<dbReference type="SMART" id="SM01264">
    <property type="entry name" value="M16C_associated"/>
    <property type="match status" value="1"/>
</dbReference>
<dbReference type="PANTHER" id="PTHR43016">
    <property type="entry name" value="PRESEQUENCE PROTEASE"/>
    <property type="match status" value="1"/>
</dbReference>
<dbReference type="Gene3D" id="3.30.830.10">
    <property type="entry name" value="Metalloenzyme, LuxS/M16 peptidase-like"/>
    <property type="match status" value="4"/>
</dbReference>
<dbReference type="InterPro" id="IPR055130">
    <property type="entry name" value="PreP_C"/>
</dbReference>
<protein>
    <recommendedName>
        <fullName evidence="1">Peptidase M16C associated domain-containing protein</fullName>
    </recommendedName>
</protein>
<comment type="caution">
    <text evidence="2">The sequence shown here is derived from an EMBL/GenBank/DDBJ whole genome shotgun (WGS) entry which is preliminary data.</text>
</comment>
<dbReference type="InterPro" id="IPR011765">
    <property type="entry name" value="Pept_M16_N"/>
</dbReference>
<evidence type="ECO:0000313" key="3">
    <source>
        <dbReference type="Proteomes" id="UP000307201"/>
    </source>
</evidence>
<feature type="domain" description="Peptidase M16C associated" evidence="1">
    <location>
        <begin position="473"/>
        <end position="721"/>
    </location>
</feature>
<dbReference type="OrthoDB" id="9762027at2"/>
<sequence length="980" mass="111889">MYKGRLINRRQIMELNQRYNGFVVTHLEKIPEVKGTVYQIKHEKTDATIVYVENPNEEKVFSIGFRTPSKDDSGIFHILEHAVLNGSRKYPLKDPFVELLKGSLQTFLNAMTFSEKTIYPVASMNEVDFSNLMDVYLDAVFFPNVLNNKQIFQQEGWNLKYNESENRYGFEGIVFNEMKGAQSSSQRRFIQGLEAALYPNTPYATNSGGTPLSILDLTWEQLVEAHQTYYHPSNSFIYLYGEMNIEEQLDHLAEYLNEFNYQDISNKLIDLKGDSSLSETVIEFPIAEDEGKKKQAYLGYGTKFSIENKYELLLAFEILDEILLRGNDAPLKKRLLQEGIGKNVFGWFDTSSTMPSFNIGVSQTDEAQKDRFINEISSVLERLVNDGINEATVQAAIASVEFQLREGDFGSSPEGLYYGINATEAWVASRPVFPAFKYEESFSMIKEQLNEKYFENLIEKYLLNNENKTIAVGIPSTEIEKEEYKEEQNKLEQFKATLTEDDIVELIRENEKLVAFQTTIDSEENKRTLPNLKLADISQEPIELPLEKEIENEIEFLYHELETNKLAYYNLYFNVSAISDSELPYYRLFTTLLKELGTSKYTSEQLSQEIAIKVGQISISNQVYAPDIDKAVHKIKVGVRTKESSIKESVSLVNHIMTETIFDDKNKIKETLGRLSSSVKQFLENSGHVAGMMRVNSHSSISGHITEQLEGISFYRFLTNLEENFDGQYENIVEQMENIAHKIFSRKELTVSFTGEKALFNSFKKEILTIDYPISESVKAINEYKPEISKEAFTNSNSVVYVSKGSNLKLVGEEVSGYLSVTNSILNLEYLWEKLRVVGGAYGGGMSLSSSGNIVFYSYRDPNISTTLNTYDKVSDFIQNLELSDLALERFIIGTIAKMDRPMNARMKGNASDANHFQLISEAKRKQRRKEILTTTLNDIKTTSEIFNKLRSLESTCVIGNGRIIEENSAEFDYKEGLFK</sequence>
<dbReference type="InterPro" id="IPR007863">
    <property type="entry name" value="Peptidase_M16_C"/>
</dbReference>
<gene>
    <name evidence="2" type="ORF">FEZ48_06710</name>
</gene>
<dbReference type="Pfam" id="PF00675">
    <property type="entry name" value="Peptidase_M16"/>
    <property type="match status" value="1"/>
</dbReference>
<dbReference type="FunFam" id="3.30.830.10:FF:000034">
    <property type="entry name" value="presequence protease 1, chloroplastic/mitochondrial"/>
    <property type="match status" value="1"/>
</dbReference>
<evidence type="ECO:0000313" key="2">
    <source>
        <dbReference type="EMBL" id="TLQ07502.1"/>
    </source>
</evidence>
<dbReference type="SUPFAM" id="SSF63411">
    <property type="entry name" value="LuxS/MPP-like metallohydrolase"/>
    <property type="match status" value="4"/>
</dbReference>
<accession>A0A5R9C3W8</accession>
<proteinExistence type="predicted"/>
<dbReference type="Pfam" id="PF22516">
    <property type="entry name" value="PreP_C"/>
    <property type="match status" value="1"/>
</dbReference>
<organism evidence="2 3">
    <name type="scientific">Marinilactibacillus psychrotolerans</name>
    <dbReference type="NCBI Taxonomy" id="191770"/>
    <lineage>
        <taxon>Bacteria</taxon>
        <taxon>Bacillati</taxon>
        <taxon>Bacillota</taxon>
        <taxon>Bacilli</taxon>
        <taxon>Lactobacillales</taxon>
        <taxon>Carnobacteriaceae</taxon>
        <taxon>Marinilactibacillus</taxon>
    </lineage>
</organism>
<reference evidence="2 3" key="1">
    <citation type="submission" date="2019-05" db="EMBL/GenBank/DDBJ databases">
        <title>The metagenome of a microbial culture collection derived from dairy environment covers the genomic content of the human microbiome.</title>
        <authorList>
            <person name="Roder T."/>
            <person name="Wuthrich D."/>
            <person name="Sattari Z."/>
            <person name="Von Ah U."/>
            <person name="Bar C."/>
            <person name="Ronchi F."/>
            <person name="Macpherson A.J."/>
            <person name="Ganal-Vonarburg S.C."/>
            <person name="Bruggmann R."/>
            <person name="Vergeres G."/>
        </authorList>
    </citation>
    <scope>NUCLEOTIDE SEQUENCE [LARGE SCALE GENOMIC DNA]</scope>
    <source>
        <strain evidence="2 3">FAM 24235</strain>
    </source>
</reference>
<dbReference type="GO" id="GO:0046872">
    <property type="term" value="F:metal ion binding"/>
    <property type="evidence" value="ECO:0007669"/>
    <property type="project" value="InterPro"/>
</dbReference>
<dbReference type="AlphaFoldDB" id="A0A5R9C3W8"/>
<dbReference type="Pfam" id="PF08367">
    <property type="entry name" value="M16C_assoc"/>
    <property type="match status" value="1"/>
</dbReference>
<dbReference type="GO" id="GO:0004222">
    <property type="term" value="F:metalloendopeptidase activity"/>
    <property type="evidence" value="ECO:0007669"/>
    <property type="project" value="TreeGrafter"/>
</dbReference>
<dbReference type="Pfam" id="PF05193">
    <property type="entry name" value="Peptidase_M16_C"/>
    <property type="match status" value="1"/>
</dbReference>
<name>A0A5R9C3W8_9LACT</name>
<dbReference type="STRING" id="191770.SAMN04488013_11536"/>
<dbReference type="EMBL" id="VBTE01000016">
    <property type="protein sequence ID" value="TLQ07502.1"/>
    <property type="molecule type" value="Genomic_DNA"/>
</dbReference>
<evidence type="ECO:0000259" key="1">
    <source>
        <dbReference type="SMART" id="SM01264"/>
    </source>
</evidence>
<dbReference type="InterPro" id="IPR013578">
    <property type="entry name" value="Peptidase_M16C_assoc"/>
</dbReference>
<dbReference type="Proteomes" id="UP000307201">
    <property type="component" value="Unassembled WGS sequence"/>
</dbReference>
<dbReference type="InterPro" id="IPR011249">
    <property type="entry name" value="Metalloenz_LuxS/M16"/>
</dbReference>
<dbReference type="GO" id="GO:0016485">
    <property type="term" value="P:protein processing"/>
    <property type="evidence" value="ECO:0007669"/>
    <property type="project" value="TreeGrafter"/>
</dbReference>